<dbReference type="AlphaFoldDB" id="Q4RPY3"/>
<evidence type="ECO:0000256" key="1">
    <source>
        <dbReference type="SAM" id="MobiDB-lite"/>
    </source>
</evidence>
<dbReference type="EMBL" id="CAAE01015006">
    <property type="protein sequence ID" value="CAG09549.1"/>
    <property type="molecule type" value="Genomic_DNA"/>
</dbReference>
<reference evidence="3" key="1">
    <citation type="journal article" date="2004" name="Nature">
        <title>Genome duplication in the teleost fish Tetraodon nigroviridis reveals the early vertebrate proto-karyotype.</title>
        <authorList>
            <person name="Jaillon O."/>
            <person name="Aury J.-M."/>
            <person name="Brunet F."/>
            <person name="Petit J.-L."/>
            <person name="Stange-Thomann N."/>
            <person name="Mauceli E."/>
            <person name="Bouneau L."/>
            <person name="Fischer C."/>
            <person name="Ozouf-Costaz C."/>
            <person name="Bernot A."/>
            <person name="Nicaud S."/>
            <person name="Jaffe D."/>
            <person name="Fisher S."/>
            <person name="Lutfalla G."/>
            <person name="Dossat C."/>
            <person name="Segurens B."/>
            <person name="Dasilva C."/>
            <person name="Salanoubat M."/>
            <person name="Levy M."/>
            <person name="Boudet N."/>
            <person name="Castellano S."/>
            <person name="Anthouard V."/>
            <person name="Jubin C."/>
            <person name="Castelli V."/>
            <person name="Katinka M."/>
            <person name="Vacherie B."/>
            <person name="Biemont C."/>
            <person name="Skalli Z."/>
            <person name="Cattolico L."/>
            <person name="Poulain J."/>
            <person name="De Berardinis V."/>
            <person name="Cruaud C."/>
            <person name="Duprat S."/>
            <person name="Brottier P."/>
            <person name="Coutanceau J.-P."/>
            <person name="Gouzy J."/>
            <person name="Parra G."/>
            <person name="Lardier G."/>
            <person name="Chapple C."/>
            <person name="McKernan K.J."/>
            <person name="McEwan P."/>
            <person name="Bosak S."/>
            <person name="Kellis M."/>
            <person name="Volff J.-N."/>
            <person name="Guigo R."/>
            <person name="Zody M.C."/>
            <person name="Mesirov J."/>
            <person name="Lindblad-Toh K."/>
            <person name="Birren B."/>
            <person name="Nusbaum C."/>
            <person name="Kahn D."/>
            <person name="Robinson-Rechavi M."/>
            <person name="Laudet V."/>
            <person name="Schachter V."/>
            <person name="Quetier F."/>
            <person name="Saurin W."/>
            <person name="Scarpelli C."/>
            <person name="Wincker P."/>
            <person name="Lander E.S."/>
            <person name="Weissenbach J."/>
            <person name="Roest Crollius H."/>
        </authorList>
    </citation>
    <scope>NUCLEOTIDE SEQUENCE [LARGE SCALE GENOMIC DNA]</scope>
</reference>
<feature type="compositionally biased region" description="Polar residues" evidence="1">
    <location>
        <begin position="1"/>
        <end position="15"/>
    </location>
</feature>
<sequence length="57" mass="6486">MKDGIANNSTASISQARKAVDPPLPTITTTPSQKPQGLIQLFIPFFIYFFFLERWLQ</sequence>
<organism evidence="3">
    <name type="scientific">Tetraodon nigroviridis</name>
    <name type="common">Spotted green pufferfish</name>
    <name type="synonym">Chelonodon nigroviridis</name>
    <dbReference type="NCBI Taxonomy" id="99883"/>
    <lineage>
        <taxon>Eukaryota</taxon>
        <taxon>Metazoa</taxon>
        <taxon>Chordata</taxon>
        <taxon>Craniata</taxon>
        <taxon>Vertebrata</taxon>
        <taxon>Euteleostomi</taxon>
        <taxon>Actinopterygii</taxon>
        <taxon>Neopterygii</taxon>
        <taxon>Teleostei</taxon>
        <taxon>Neoteleostei</taxon>
        <taxon>Acanthomorphata</taxon>
        <taxon>Eupercaria</taxon>
        <taxon>Tetraodontiformes</taxon>
        <taxon>Tetradontoidea</taxon>
        <taxon>Tetraodontidae</taxon>
        <taxon>Tetraodon</taxon>
    </lineage>
</organism>
<protein>
    <submittedName>
        <fullName evidence="3">(spotted green pufferfish) hypothetical protein</fullName>
    </submittedName>
</protein>
<name>Q4RPY3_TETNG</name>
<reference evidence="3" key="2">
    <citation type="submission" date="2004-02" db="EMBL/GenBank/DDBJ databases">
        <authorList>
            <consortium name="Genoscope"/>
            <consortium name="Whitehead Institute Centre for Genome Research"/>
        </authorList>
    </citation>
    <scope>NUCLEOTIDE SEQUENCE</scope>
</reference>
<dbReference type="KEGG" id="tng:GSTEN00030875G001"/>
<evidence type="ECO:0000256" key="2">
    <source>
        <dbReference type="SAM" id="Phobius"/>
    </source>
</evidence>
<gene>
    <name evidence="3" type="ORF">GSTENG00030875001</name>
</gene>
<feature type="transmembrane region" description="Helical" evidence="2">
    <location>
        <begin position="38"/>
        <end position="56"/>
    </location>
</feature>
<keyword evidence="2" id="KW-1133">Transmembrane helix</keyword>
<feature type="region of interest" description="Disordered" evidence="1">
    <location>
        <begin position="1"/>
        <end position="31"/>
    </location>
</feature>
<comment type="caution">
    <text evidence="3">The sequence shown here is derived from an EMBL/GenBank/DDBJ whole genome shotgun (WGS) entry which is preliminary data.</text>
</comment>
<keyword evidence="2" id="KW-0812">Transmembrane</keyword>
<accession>Q4RPY3</accession>
<proteinExistence type="predicted"/>
<evidence type="ECO:0000313" key="3">
    <source>
        <dbReference type="EMBL" id="CAG09549.1"/>
    </source>
</evidence>
<keyword evidence="2" id="KW-0472">Membrane</keyword>